<name>A0A0H3F959_RAHSY</name>
<reference evidence="11" key="1">
    <citation type="submission" date="2011-01" db="EMBL/GenBank/DDBJ databases">
        <title>Complete sequence of chromosome of Rahnella sp. Y9602.</title>
        <authorList>
            <consortium name="US DOE Joint Genome Institute"/>
            <person name="Lucas S."/>
            <person name="Copeland A."/>
            <person name="Lapidus A."/>
            <person name="Cheng J.-F."/>
            <person name="Goodwin L."/>
            <person name="Pitluck S."/>
            <person name="Lu M."/>
            <person name="Detter J.C."/>
            <person name="Han C."/>
            <person name="Tapia R."/>
            <person name="Land M."/>
            <person name="Hauser L."/>
            <person name="Kyrpides N."/>
            <person name="Ivanova N."/>
            <person name="Ovchinnikova G."/>
            <person name="Pagani I."/>
            <person name="Sobecky P.A."/>
            <person name="Martinez R.J."/>
            <person name="Woyke T."/>
        </authorList>
    </citation>
    <scope>NUCLEOTIDE SEQUENCE [LARGE SCALE GENOMIC DNA]</scope>
    <source>
        <strain evidence="11">Y9602</strain>
    </source>
</reference>
<dbReference type="GO" id="GO:0006284">
    <property type="term" value="P:base-excision repair"/>
    <property type="evidence" value="ECO:0007669"/>
    <property type="project" value="InterPro"/>
</dbReference>
<comment type="catalytic activity">
    <reaction evidence="6">
        <text>Hydrolysis of alkylated DNA, releasing 3-methyladenine.</text>
        <dbReference type="EC" id="3.2.2.20"/>
    </reaction>
</comment>
<evidence type="ECO:0000256" key="1">
    <source>
        <dbReference type="ARBA" id="ARBA00022723"/>
    </source>
</evidence>
<feature type="binding site" evidence="9">
    <location>
        <position position="19"/>
    </location>
    <ligand>
        <name>Zn(2+)</name>
        <dbReference type="ChEBI" id="CHEBI:29105"/>
    </ligand>
</feature>
<reference evidence="10 11" key="2">
    <citation type="journal article" date="2012" name="J. Bacteriol.">
        <title>Complete Genome Sequence of Rahnella sp. Strain Y9602, a Gammaproteobacterium Isolate from Metal- and Radionuclide-Contaminated Soil.</title>
        <authorList>
            <person name="Martinez R.J."/>
            <person name="Bruce D."/>
            <person name="Detter C."/>
            <person name="Goodwin L.A."/>
            <person name="Han J."/>
            <person name="Han C.S."/>
            <person name="Held B."/>
            <person name="Land M.L."/>
            <person name="Mikhailova N."/>
            <person name="Nolan M."/>
            <person name="Pennacchio L."/>
            <person name="Pitluck S."/>
            <person name="Tapia R."/>
            <person name="Woyke T."/>
            <person name="Sobecky P.A."/>
        </authorList>
    </citation>
    <scope>NUCLEOTIDE SEQUENCE [LARGE SCALE GENOMIC DNA]</scope>
    <source>
        <strain evidence="10 11">Y9602</strain>
    </source>
</reference>
<evidence type="ECO:0000256" key="9">
    <source>
        <dbReference type="PIRSR" id="PIRSR604597-1"/>
    </source>
</evidence>
<dbReference type="InterPro" id="IPR004597">
    <property type="entry name" value="Tag"/>
</dbReference>
<evidence type="ECO:0000256" key="6">
    <source>
        <dbReference type="ARBA" id="ARBA00052558"/>
    </source>
</evidence>
<dbReference type="PANTHER" id="PTHR30037">
    <property type="entry name" value="DNA-3-METHYLADENINE GLYCOSYLASE 1"/>
    <property type="match status" value="1"/>
</dbReference>
<dbReference type="Gene3D" id="1.10.340.30">
    <property type="entry name" value="Hypothetical protein, domain 2"/>
    <property type="match status" value="1"/>
</dbReference>
<comment type="function">
    <text evidence="7">Hydrolysis of the deoxyribose N-glycosidic bond to excise 3-methyladenine from the damaged DNA polymer formed by alkylation lesions.</text>
</comment>
<keyword evidence="4 9" id="KW-0862">Zinc</keyword>
<feature type="binding site" evidence="9">
    <location>
        <position position="177"/>
    </location>
    <ligand>
        <name>Zn(2+)</name>
        <dbReference type="ChEBI" id="CHEBI:29105"/>
    </ligand>
</feature>
<evidence type="ECO:0000256" key="2">
    <source>
        <dbReference type="ARBA" id="ARBA00022763"/>
    </source>
</evidence>
<protein>
    <recommendedName>
        <fullName evidence="8">DNA-3-methyladenine glycosylase I</fullName>
        <ecNumber evidence="8">3.2.2.20</ecNumber>
    </recommendedName>
</protein>
<proteinExistence type="predicted"/>
<dbReference type="OrthoDB" id="9807664at2"/>
<evidence type="ECO:0000256" key="3">
    <source>
        <dbReference type="ARBA" id="ARBA00022801"/>
    </source>
</evidence>
<feature type="binding site" evidence="9">
    <location>
        <position position="6"/>
    </location>
    <ligand>
        <name>Zn(2+)</name>
        <dbReference type="ChEBI" id="CHEBI:29105"/>
    </ligand>
</feature>
<evidence type="ECO:0000313" key="10">
    <source>
        <dbReference type="EMBL" id="ADW71656.1"/>
    </source>
</evidence>
<feature type="binding site" evidence="9">
    <location>
        <position position="181"/>
    </location>
    <ligand>
        <name>Zn(2+)</name>
        <dbReference type="ChEBI" id="CHEBI:29105"/>
    </ligand>
</feature>
<dbReference type="Proteomes" id="UP000007257">
    <property type="component" value="Chromosome"/>
</dbReference>
<dbReference type="HOGENOM" id="CLU_083758_1_0_6"/>
<evidence type="ECO:0000256" key="5">
    <source>
        <dbReference type="ARBA" id="ARBA00023204"/>
    </source>
</evidence>
<dbReference type="EMBL" id="CP002505">
    <property type="protein sequence ID" value="ADW71656.1"/>
    <property type="molecule type" value="Genomic_DNA"/>
</dbReference>
<evidence type="ECO:0000256" key="4">
    <source>
        <dbReference type="ARBA" id="ARBA00022833"/>
    </source>
</evidence>
<dbReference type="KEGG" id="rah:Rahaq_0023"/>
<dbReference type="Pfam" id="PF03352">
    <property type="entry name" value="Adenine_glyco"/>
    <property type="match status" value="1"/>
</dbReference>
<dbReference type="GO" id="GO:0008725">
    <property type="term" value="F:DNA-3-methyladenine glycosylase activity"/>
    <property type="evidence" value="ECO:0007669"/>
    <property type="project" value="UniProtKB-EC"/>
</dbReference>
<dbReference type="InterPro" id="IPR052891">
    <property type="entry name" value="DNA-3mA_glycosylase"/>
</dbReference>
<dbReference type="RefSeq" id="WP_013573374.1">
    <property type="nucleotide sequence ID" value="NC_015061.1"/>
</dbReference>
<gene>
    <name evidence="10" type="ordered locus">Rahaq_0023</name>
</gene>
<sequence length="190" mass="21286">MATTRCSWVSKEPIYLEYHDKEWGVPIKDGRTLFEMLCLEGQQAGLSWITVLRKRENYRQNFHHFDPVRIAKMTDDDVERLVLDAGIIRHRGKIKAIIGNAQAYLAMQAGGEDFSEFIWNFVGGQPVINNPLGPEGVPATTAVSDAMSKALKKKGFKFTGSTICYAFMQAAGLVNDHQSYCFCHPANQPS</sequence>
<keyword evidence="10" id="KW-0326">Glycosidase</keyword>
<dbReference type="FunFam" id="1.10.340.30:FF:000009">
    <property type="entry name" value="DNA-3-methyladenine glycosylase I"/>
    <property type="match status" value="1"/>
</dbReference>
<dbReference type="GO" id="GO:0046872">
    <property type="term" value="F:metal ion binding"/>
    <property type="evidence" value="ECO:0007669"/>
    <property type="project" value="UniProtKB-KW"/>
</dbReference>
<accession>A0A0H3F959</accession>
<dbReference type="AlphaFoldDB" id="A0A0H3F959"/>
<organism evidence="10 11">
    <name type="scientific">Rahnella sp. (strain Y9602)</name>
    <dbReference type="NCBI Taxonomy" id="2703885"/>
    <lineage>
        <taxon>Bacteria</taxon>
        <taxon>Pseudomonadati</taxon>
        <taxon>Pseudomonadota</taxon>
        <taxon>Gammaproteobacteria</taxon>
        <taxon>Enterobacterales</taxon>
        <taxon>Yersiniaceae</taxon>
        <taxon>Rahnella</taxon>
    </lineage>
</organism>
<dbReference type="InterPro" id="IPR011257">
    <property type="entry name" value="DNA_glycosylase"/>
</dbReference>
<dbReference type="eggNOG" id="COG2818">
    <property type="taxonomic scope" value="Bacteria"/>
</dbReference>
<dbReference type="PANTHER" id="PTHR30037:SF4">
    <property type="entry name" value="DNA-3-METHYLADENINE GLYCOSYLASE I"/>
    <property type="match status" value="1"/>
</dbReference>
<dbReference type="InterPro" id="IPR005019">
    <property type="entry name" value="Adenine_glyco"/>
</dbReference>
<dbReference type="NCBIfam" id="TIGR00624">
    <property type="entry name" value="tag"/>
    <property type="match status" value="1"/>
</dbReference>
<evidence type="ECO:0000313" key="11">
    <source>
        <dbReference type="Proteomes" id="UP000007257"/>
    </source>
</evidence>
<dbReference type="EC" id="3.2.2.20" evidence="8"/>
<keyword evidence="5" id="KW-0234">DNA repair</keyword>
<evidence type="ECO:0000256" key="7">
    <source>
        <dbReference type="ARBA" id="ARBA00057608"/>
    </source>
</evidence>
<dbReference type="SUPFAM" id="SSF48150">
    <property type="entry name" value="DNA-glycosylase"/>
    <property type="match status" value="1"/>
</dbReference>
<evidence type="ECO:0000256" key="8">
    <source>
        <dbReference type="ARBA" id="ARBA00066766"/>
    </source>
</evidence>
<keyword evidence="2" id="KW-0227">DNA damage</keyword>
<keyword evidence="1 9" id="KW-0479">Metal-binding</keyword>
<keyword evidence="3 10" id="KW-0378">Hydrolase</keyword>